<organism evidence="2 3">
    <name type="scientific">Fructilactobacillus hinvesii</name>
    <dbReference type="NCBI Taxonomy" id="2940300"/>
    <lineage>
        <taxon>Bacteria</taxon>
        <taxon>Bacillati</taxon>
        <taxon>Bacillota</taxon>
        <taxon>Bacilli</taxon>
        <taxon>Lactobacillales</taxon>
        <taxon>Lactobacillaceae</taxon>
        <taxon>Fructilactobacillus</taxon>
    </lineage>
</organism>
<dbReference type="PANTHER" id="PTHR36832:SF1">
    <property type="entry name" value="SLR1174 PROTEIN"/>
    <property type="match status" value="1"/>
</dbReference>
<evidence type="ECO:0000256" key="1">
    <source>
        <dbReference type="SAM" id="Phobius"/>
    </source>
</evidence>
<dbReference type="EMBL" id="CP097118">
    <property type="protein sequence ID" value="USS87908.1"/>
    <property type="molecule type" value="Genomic_DNA"/>
</dbReference>
<feature type="transmembrane region" description="Helical" evidence="1">
    <location>
        <begin position="59"/>
        <end position="79"/>
    </location>
</feature>
<feature type="transmembrane region" description="Helical" evidence="1">
    <location>
        <begin position="137"/>
        <end position="163"/>
    </location>
</feature>
<dbReference type="RefSeq" id="WP_252797198.1">
    <property type="nucleotide sequence ID" value="NZ_CP097118.1"/>
</dbReference>
<keyword evidence="3" id="KW-1185">Reference proteome</keyword>
<accession>A0ABY5BS17</accession>
<evidence type="ECO:0000313" key="3">
    <source>
        <dbReference type="Proteomes" id="UP001057025"/>
    </source>
</evidence>
<proteinExistence type="predicted"/>
<sequence>MKYCDNLLLGLHNSLIYRANFVISLLARLLQVGLSLLMWRALYSESGQSMIHGYSQTSMMLYLMLTGLLSLIFTFEPLFRLARLIKSGKISTLLLRPINLNLESLSNFLGAKLILLGLLALLLVCLTWGHWFLMVLILTYAFISVVVWQQIMFLFGTLAFWLVQMWPLRPLLTALYLFSGGLLFPLDVLPVWAYQGLRFSPLALVSSDLVQSVLRGVHDPQLVLLYLVMTFLWLLGLAGLERLLFQSGLQQFEGVGV</sequence>
<gene>
    <name evidence="2" type="ORF">M3M39_07420</name>
</gene>
<keyword evidence="1" id="KW-1133">Transmembrane helix</keyword>
<feature type="transmembrane region" description="Helical" evidence="1">
    <location>
        <begin position="222"/>
        <end position="240"/>
    </location>
</feature>
<dbReference type="InterPro" id="IPR010390">
    <property type="entry name" value="ABC-2_transporter-like"/>
</dbReference>
<dbReference type="Proteomes" id="UP001057025">
    <property type="component" value="Chromosome"/>
</dbReference>
<keyword evidence="1" id="KW-0472">Membrane</keyword>
<protein>
    <submittedName>
        <fullName evidence="2">ABC-2 family transporter protein</fullName>
    </submittedName>
</protein>
<keyword evidence="1" id="KW-0812">Transmembrane</keyword>
<dbReference type="PANTHER" id="PTHR36832">
    <property type="entry name" value="SLR1174 PROTEIN-RELATED"/>
    <property type="match status" value="1"/>
</dbReference>
<evidence type="ECO:0000313" key="2">
    <source>
        <dbReference type="EMBL" id="USS87908.1"/>
    </source>
</evidence>
<dbReference type="Pfam" id="PF06182">
    <property type="entry name" value="ABC2_membrane_6"/>
    <property type="match status" value="1"/>
</dbReference>
<reference evidence="2" key="1">
    <citation type="submission" date="2022-05" db="EMBL/GenBank/DDBJ databases">
        <authorList>
            <person name="Oliphant S.A."/>
            <person name="Watson-Haigh N.S."/>
            <person name="Sumby K.M."/>
            <person name="Gardner J.M."/>
            <person name="Jiranek V."/>
        </authorList>
    </citation>
    <scope>NUCLEOTIDE SEQUENCE</scope>
    <source>
        <strain evidence="2">KI11_C11</strain>
    </source>
</reference>
<feature type="transmembrane region" description="Helical" evidence="1">
    <location>
        <begin position="113"/>
        <end position="131"/>
    </location>
</feature>
<feature type="transmembrane region" description="Helical" evidence="1">
    <location>
        <begin position="21"/>
        <end position="39"/>
    </location>
</feature>
<name>A0ABY5BS17_9LACO</name>
<feature type="transmembrane region" description="Helical" evidence="1">
    <location>
        <begin position="175"/>
        <end position="194"/>
    </location>
</feature>